<evidence type="ECO:0000259" key="3">
    <source>
        <dbReference type="Pfam" id="PF08281"/>
    </source>
</evidence>
<keyword evidence="5" id="KW-1185">Reference proteome</keyword>
<reference evidence="4 5" key="1">
    <citation type="journal article" date="2013" name="Int. J. Syst. Evol. Microbiol.">
        <title>Roseomonas aerophila sp. nov., isolated from air.</title>
        <authorList>
            <person name="Kim S.J."/>
            <person name="Weon H.Y."/>
            <person name="Ahn J.H."/>
            <person name="Hong S.B."/>
            <person name="Seok S.J."/>
            <person name="Whang K.S."/>
            <person name="Kwon S.W."/>
        </authorList>
    </citation>
    <scope>NUCLEOTIDE SEQUENCE [LARGE SCALE GENOMIC DNA]</scope>
    <source>
        <strain evidence="4 5">NBRC 108923</strain>
    </source>
</reference>
<dbReference type="InterPro" id="IPR013324">
    <property type="entry name" value="RNA_pol_sigma_r3/r4-like"/>
</dbReference>
<dbReference type="InterPro" id="IPR014284">
    <property type="entry name" value="RNA_pol_sigma-70_dom"/>
</dbReference>
<feature type="domain" description="RNA polymerase sigma-70 region 2" evidence="2">
    <location>
        <begin position="14"/>
        <end position="76"/>
    </location>
</feature>
<dbReference type="SUPFAM" id="SSF88946">
    <property type="entry name" value="Sigma2 domain of RNA polymerase sigma factors"/>
    <property type="match status" value="1"/>
</dbReference>
<dbReference type="Gene3D" id="1.10.10.10">
    <property type="entry name" value="Winged helix-like DNA-binding domain superfamily/Winged helix DNA-binding domain"/>
    <property type="match status" value="1"/>
</dbReference>
<dbReference type="SUPFAM" id="SSF88659">
    <property type="entry name" value="Sigma3 and sigma4 domains of RNA polymerase sigma factors"/>
    <property type="match status" value="1"/>
</dbReference>
<dbReference type="Gene3D" id="1.10.1740.10">
    <property type="match status" value="1"/>
</dbReference>
<organism evidence="4 5">
    <name type="scientific">Teichococcus aerophilus</name>
    <dbReference type="NCBI Taxonomy" id="1224513"/>
    <lineage>
        <taxon>Bacteria</taxon>
        <taxon>Pseudomonadati</taxon>
        <taxon>Pseudomonadota</taxon>
        <taxon>Alphaproteobacteria</taxon>
        <taxon>Acetobacterales</taxon>
        <taxon>Roseomonadaceae</taxon>
        <taxon>Roseomonas</taxon>
    </lineage>
</organism>
<gene>
    <name evidence="4" type="ORF">IBL26_07965</name>
</gene>
<dbReference type="InterPro" id="IPR036388">
    <property type="entry name" value="WH-like_DNA-bd_sf"/>
</dbReference>
<comment type="subunit">
    <text evidence="1">Interacts transiently with the RNA polymerase catalytic core formed by RpoA, RpoB, RpoC and RpoZ (2 alpha, 1 beta, 1 beta' and 1 omega subunit) to form the RNA polymerase holoenzyme that can initiate transcription.</text>
</comment>
<dbReference type="Pfam" id="PF04542">
    <property type="entry name" value="Sigma70_r2"/>
    <property type="match status" value="1"/>
</dbReference>
<dbReference type="InterPro" id="IPR013249">
    <property type="entry name" value="RNA_pol_sigma70_r4_t2"/>
</dbReference>
<evidence type="ECO:0000259" key="2">
    <source>
        <dbReference type="Pfam" id="PF04542"/>
    </source>
</evidence>
<evidence type="ECO:0000313" key="4">
    <source>
        <dbReference type="EMBL" id="MBC9206769.1"/>
    </source>
</evidence>
<protein>
    <submittedName>
        <fullName evidence="4">Sigma-70 family RNA polymerase sigma factor</fullName>
    </submittedName>
</protein>
<dbReference type="InterPro" id="IPR052704">
    <property type="entry name" value="ECF_Sigma-70_Domain"/>
</dbReference>
<name>A0ABR7RKC8_9PROT</name>
<dbReference type="InterPro" id="IPR007627">
    <property type="entry name" value="RNA_pol_sigma70_r2"/>
</dbReference>
<feature type="domain" description="RNA polymerase sigma factor 70 region 4 type 2" evidence="3">
    <location>
        <begin position="112"/>
        <end position="163"/>
    </location>
</feature>
<dbReference type="InterPro" id="IPR032710">
    <property type="entry name" value="NTF2-like_dom_sf"/>
</dbReference>
<dbReference type="EMBL" id="JACTVA010000010">
    <property type="protein sequence ID" value="MBC9206769.1"/>
    <property type="molecule type" value="Genomic_DNA"/>
</dbReference>
<evidence type="ECO:0000256" key="1">
    <source>
        <dbReference type="ARBA" id="ARBA00011344"/>
    </source>
</evidence>
<dbReference type="Pfam" id="PF08281">
    <property type="entry name" value="Sigma70_r4_2"/>
    <property type="match status" value="1"/>
</dbReference>
<sequence length="303" mass="33374">MPPEAPNPDLDSFTAVRPDLVGLAYRMTGSLATAEDIAQDAFLRWRATPREQIETPRAYLLKTAARLSLDHLKSARVRRERYVGPWLPEPVVEDAEAPQQAALARAQDVSVAMLLTLQRLSPAERAVFILHDLFDTPFPEIAALLRRTEPACRKLASRARSHLEQHEPRFAVDDAEATRIATAFQRATAAGDLATLRGLLAENASFHSDGGGIRPAALRVVTGLEKCLRLIAGIARKRPAPPQLLHAGRINGLPGYVTLEHDGLPQTTALEVEDGRITAIYVMRNPEKLEAIRHRFQQPTPPA</sequence>
<dbReference type="PANTHER" id="PTHR30173">
    <property type="entry name" value="SIGMA 19 FACTOR"/>
    <property type="match status" value="1"/>
</dbReference>
<dbReference type="SUPFAM" id="SSF54427">
    <property type="entry name" value="NTF2-like"/>
    <property type="match status" value="1"/>
</dbReference>
<dbReference type="InterPro" id="IPR013325">
    <property type="entry name" value="RNA_pol_sigma_r2"/>
</dbReference>
<dbReference type="RefSeq" id="WP_187783943.1">
    <property type="nucleotide sequence ID" value="NZ_JACTVA010000010.1"/>
</dbReference>
<proteinExistence type="predicted"/>
<dbReference type="NCBIfam" id="TIGR02937">
    <property type="entry name" value="sigma70-ECF"/>
    <property type="match status" value="1"/>
</dbReference>
<comment type="caution">
    <text evidence="4">The sequence shown here is derived from an EMBL/GenBank/DDBJ whole genome shotgun (WGS) entry which is preliminary data.</text>
</comment>
<dbReference type="PANTHER" id="PTHR30173:SF36">
    <property type="entry name" value="ECF RNA POLYMERASE SIGMA FACTOR SIGJ"/>
    <property type="match status" value="1"/>
</dbReference>
<dbReference type="Gene3D" id="3.10.450.50">
    <property type="match status" value="1"/>
</dbReference>
<dbReference type="Proteomes" id="UP000626026">
    <property type="component" value="Unassembled WGS sequence"/>
</dbReference>
<accession>A0ABR7RKC8</accession>
<dbReference type="NCBIfam" id="NF007214">
    <property type="entry name" value="PRK09636.1"/>
    <property type="match status" value="1"/>
</dbReference>
<evidence type="ECO:0000313" key="5">
    <source>
        <dbReference type="Proteomes" id="UP000626026"/>
    </source>
</evidence>